<dbReference type="EMBL" id="JROC01000033">
    <property type="protein sequence ID" value="KGL66757.1"/>
    <property type="molecule type" value="Genomic_DNA"/>
</dbReference>
<feature type="coiled-coil region" evidence="1">
    <location>
        <begin position="8"/>
        <end position="42"/>
    </location>
</feature>
<feature type="compositionally biased region" description="Basic and acidic residues" evidence="2">
    <location>
        <begin position="91"/>
        <end position="102"/>
    </location>
</feature>
<keyword evidence="1" id="KW-0175">Coiled coil</keyword>
<evidence type="ECO:0000256" key="2">
    <source>
        <dbReference type="SAM" id="MobiDB-lite"/>
    </source>
</evidence>
<reference evidence="3 4" key="1">
    <citation type="submission" date="2014-09" db="EMBL/GenBank/DDBJ databases">
        <title>Lactobacillus mucosae CRL573 Genome Sequencing.</title>
        <authorList>
            <person name="Bleckwedel J."/>
            <person name="Teran L.C."/>
            <person name="Bonacina J."/>
            <person name="Saavedra L."/>
            <person name="Mozzi F.B."/>
            <person name="Raya R.R."/>
        </authorList>
    </citation>
    <scope>NUCLEOTIDE SEQUENCE [LARGE SCALE GENOMIC DNA]</scope>
    <source>
        <strain evidence="3 4">CRL573</strain>
    </source>
</reference>
<gene>
    <name evidence="3" type="ORF">LX03_06750</name>
</gene>
<feature type="region of interest" description="Disordered" evidence="2">
    <location>
        <begin position="77"/>
        <end position="108"/>
    </location>
</feature>
<evidence type="ECO:0000256" key="1">
    <source>
        <dbReference type="SAM" id="Coils"/>
    </source>
</evidence>
<protein>
    <submittedName>
        <fullName evidence="3">Uncharacterized protein</fullName>
    </submittedName>
</protein>
<evidence type="ECO:0000313" key="3">
    <source>
        <dbReference type="EMBL" id="KGL66757.1"/>
    </source>
</evidence>
<name>A0A099YBG8_LIMMU</name>
<comment type="caution">
    <text evidence="3">The sequence shown here is derived from an EMBL/GenBank/DDBJ whole genome shotgun (WGS) entry which is preliminary data.</text>
</comment>
<organism evidence="3 4">
    <name type="scientific">Limosilactobacillus mucosae</name>
    <name type="common">Lactobacillus mucosae</name>
    <dbReference type="NCBI Taxonomy" id="97478"/>
    <lineage>
        <taxon>Bacteria</taxon>
        <taxon>Bacillati</taxon>
        <taxon>Bacillota</taxon>
        <taxon>Bacilli</taxon>
        <taxon>Lactobacillales</taxon>
        <taxon>Lactobacillaceae</taxon>
        <taxon>Limosilactobacillus</taxon>
    </lineage>
</organism>
<feature type="compositionally biased region" description="Low complexity" evidence="2">
    <location>
        <begin position="80"/>
        <end position="90"/>
    </location>
</feature>
<proteinExistence type="predicted"/>
<dbReference type="Proteomes" id="UP000030001">
    <property type="component" value="Unassembled WGS sequence"/>
</dbReference>
<dbReference type="AlphaFoldDB" id="A0A099YBG8"/>
<evidence type="ECO:0000313" key="4">
    <source>
        <dbReference type="Proteomes" id="UP000030001"/>
    </source>
</evidence>
<sequence length="108" mass="12267">MAKAKFTNKKTLNAQEQYEQALAKLKAARSKLNRISQEEEAKVAQQIGERVMELYHLESTDQVKQWLAKLPVIMPPEANSFESETSTSTETFRRPDAGDSKTDSSQNY</sequence>
<accession>A0A099YBG8</accession>